<organism evidence="1 3">
    <name type="scientific">Rotaria sordida</name>
    <dbReference type="NCBI Taxonomy" id="392033"/>
    <lineage>
        <taxon>Eukaryota</taxon>
        <taxon>Metazoa</taxon>
        <taxon>Spiralia</taxon>
        <taxon>Gnathifera</taxon>
        <taxon>Rotifera</taxon>
        <taxon>Eurotatoria</taxon>
        <taxon>Bdelloidea</taxon>
        <taxon>Philodinida</taxon>
        <taxon>Philodinidae</taxon>
        <taxon>Rotaria</taxon>
    </lineage>
</organism>
<comment type="caution">
    <text evidence="1">The sequence shown here is derived from an EMBL/GenBank/DDBJ whole genome shotgun (WGS) entry which is preliminary data.</text>
</comment>
<reference evidence="1" key="1">
    <citation type="submission" date="2021-02" db="EMBL/GenBank/DDBJ databases">
        <authorList>
            <person name="Nowell W R."/>
        </authorList>
    </citation>
    <scope>NUCLEOTIDE SEQUENCE</scope>
</reference>
<gene>
    <name evidence="2" type="ORF">JXQ802_LOCUS25701</name>
    <name evidence="1" type="ORF">PYM288_LOCUS10302</name>
</gene>
<protein>
    <submittedName>
        <fullName evidence="1">Uncharacterized protein</fullName>
    </submittedName>
</protein>
<dbReference type="Proteomes" id="UP000663870">
    <property type="component" value="Unassembled WGS sequence"/>
</dbReference>
<accession>A0A814ALT6</accession>
<evidence type="ECO:0000313" key="2">
    <source>
        <dbReference type="EMBL" id="CAF1226313.1"/>
    </source>
</evidence>
<proteinExistence type="predicted"/>
<evidence type="ECO:0000313" key="4">
    <source>
        <dbReference type="Proteomes" id="UP000663870"/>
    </source>
</evidence>
<dbReference type="Proteomes" id="UP000663854">
    <property type="component" value="Unassembled WGS sequence"/>
</dbReference>
<evidence type="ECO:0000313" key="3">
    <source>
        <dbReference type="Proteomes" id="UP000663854"/>
    </source>
</evidence>
<evidence type="ECO:0000313" key="1">
    <source>
        <dbReference type="EMBL" id="CAF0916554.1"/>
    </source>
</evidence>
<dbReference type="AlphaFoldDB" id="A0A814ALT6"/>
<dbReference type="EMBL" id="CAJNOH010000160">
    <property type="protein sequence ID" value="CAF0916554.1"/>
    <property type="molecule type" value="Genomic_DNA"/>
</dbReference>
<keyword evidence="4" id="KW-1185">Reference proteome</keyword>
<dbReference type="EMBL" id="CAJNOL010000876">
    <property type="protein sequence ID" value="CAF1226313.1"/>
    <property type="molecule type" value="Genomic_DNA"/>
</dbReference>
<name>A0A814ALT6_9BILA</name>
<sequence>MDRTLSSITNKLNDEFDSNKRDQLIIQFLLSEQNLTQQINVLYLHNEVTYKLLQAVDQMYEVVSTSENHYDNLQNCFVLSGSNLNQNYEVLGNEEQ</sequence>